<reference evidence="7 8" key="1">
    <citation type="submission" date="2016-12" db="EMBL/GenBank/DDBJ databases">
        <authorList>
            <person name="Song W.-J."/>
            <person name="Kurnit D.M."/>
        </authorList>
    </citation>
    <scope>NUCLEOTIDE SEQUENCE [LARGE SCALE GENOMIC DNA]</scope>
    <source>
        <strain evidence="7 8">IMCC3135</strain>
    </source>
</reference>
<evidence type="ECO:0000256" key="1">
    <source>
        <dbReference type="ARBA" id="ARBA00022617"/>
    </source>
</evidence>
<dbReference type="PROSITE" id="PS51007">
    <property type="entry name" value="CYTC"/>
    <property type="match status" value="1"/>
</dbReference>
<dbReference type="GO" id="GO:0009055">
    <property type="term" value="F:electron transfer activity"/>
    <property type="evidence" value="ECO:0007669"/>
    <property type="project" value="InterPro"/>
</dbReference>
<protein>
    <submittedName>
        <fullName evidence="7">Cytochrome c-553I</fullName>
    </submittedName>
</protein>
<dbReference type="Gene3D" id="1.10.760.10">
    <property type="entry name" value="Cytochrome c-like domain"/>
    <property type="match status" value="1"/>
</dbReference>
<organism evidence="7 8">
    <name type="scientific">Granulosicoccus antarcticus IMCC3135</name>
    <dbReference type="NCBI Taxonomy" id="1192854"/>
    <lineage>
        <taxon>Bacteria</taxon>
        <taxon>Pseudomonadati</taxon>
        <taxon>Pseudomonadota</taxon>
        <taxon>Gammaproteobacteria</taxon>
        <taxon>Chromatiales</taxon>
        <taxon>Granulosicoccaceae</taxon>
        <taxon>Granulosicoccus</taxon>
    </lineage>
</organism>
<keyword evidence="2 4" id="KW-0479">Metal-binding</keyword>
<evidence type="ECO:0000256" key="5">
    <source>
        <dbReference type="SAM" id="SignalP"/>
    </source>
</evidence>
<dbReference type="Proteomes" id="UP000250079">
    <property type="component" value="Chromosome"/>
</dbReference>
<feature type="signal peptide" evidence="5">
    <location>
        <begin position="1"/>
        <end position="21"/>
    </location>
</feature>
<dbReference type="EMBL" id="CP018632">
    <property type="protein sequence ID" value="ASJ70221.1"/>
    <property type="molecule type" value="Genomic_DNA"/>
</dbReference>
<dbReference type="RefSeq" id="WP_088915784.1">
    <property type="nucleotide sequence ID" value="NZ_CP018632.1"/>
</dbReference>
<proteinExistence type="predicted"/>
<dbReference type="GO" id="GO:0046872">
    <property type="term" value="F:metal ion binding"/>
    <property type="evidence" value="ECO:0007669"/>
    <property type="project" value="UniProtKB-KW"/>
</dbReference>
<sequence>MNKVQTLALCLFVLSPTFANASEGDVPQYVVEDGKVDKATYNGYRRFHGTCHACHGQDALGSSIAPALVESLKTMDYETFKKTVYEGRQTTDASGAVNAMPSFAIDKNITKHLDDIYRYLSARAADALPPGRPEKIPKKKS</sequence>
<keyword evidence="5" id="KW-0732">Signal</keyword>
<dbReference type="AlphaFoldDB" id="A0A2Z2NJH7"/>
<gene>
    <name evidence="7" type="primary">cycB</name>
    <name evidence="7" type="ORF">IMCC3135_00475</name>
</gene>
<feature type="domain" description="Cytochrome c" evidence="6">
    <location>
        <begin position="38"/>
        <end position="124"/>
    </location>
</feature>
<evidence type="ECO:0000256" key="2">
    <source>
        <dbReference type="ARBA" id="ARBA00022723"/>
    </source>
</evidence>
<feature type="chain" id="PRO_5016274099" evidence="5">
    <location>
        <begin position="22"/>
        <end position="141"/>
    </location>
</feature>
<dbReference type="OrthoDB" id="5770300at2"/>
<evidence type="ECO:0000256" key="3">
    <source>
        <dbReference type="ARBA" id="ARBA00023004"/>
    </source>
</evidence>
<dbReference type="InterPro" id="IPR036909">
    <property type="entry name" value="Cyt_c-like_dom_sf"/>
</dbReference>
<dbReference type="KEGG" id="gai:IMCC3135_00475"/>
<keyword evidence="8" id="KW-1185">Reference proteome</keyword>
<name>A0A2Z2NJH7_9GAMM</name>
<dbReference type="SUPFAM" id="SSF46626">
    <property type="entry name" value="Cytochrome c"/>
    <property type="match status" value="1"/>
</dbReference>
<evidence type="ECO:0000259" key="6">
    <source>
        <dbReference type="PROSITE" id="PS51007"/>
    </source>
</evidence>
<keyword evidence="3 4" id="KW-0408">Iron</keyword>
<evidence type="ECO:0000313" key="8">
    <source>
        <dbReference type="Proteomes" id="UP000250079"/>
    </source>
</evidence>
<dbReference type="InterPro" id="IPR009056">
    <property type="entry name" value="Cyt_c-like_dom"/>
</dbReference>
<accession>A0A2Z2NJH7</accession>
<evidence type="ECO:0000256" key="4">
    <source>
        <dbReference type="PROSITE-ProRule" id="PRU00433"/>
    </source>
</evidence>
<keyword evidence="1 4" id="KW-0349">Heme</keyword>
<evidence type="ECO:0000313" key="7">
    <source>
        <dbReference type="EMBL" id="ASJ70221.1"/>
    </source>
</evidence>
<dbReference type="GO" id="GO:0020037">
    <property type="term" value="F:heme binding"/>
    <property type="evidence" value="ECO:0007669"/>
    <property type="project" value="InterPro"/>
</dbReference>